<keyword evidence="4 10" id="KW-1003">Cell membrane</keyword>
<dbReference type="RefSeq" id="WP_343046649.1">
    <property type="nucleotide sequence ID" value="NZ_JACBZY010000001.1"/>
</dbReference>
<keyword evidence="13" id="KW-1185">Reference proteome</keyword>
<dbReference type="PRINTS" id="PR01264">
    <property type="entry name" value="MECHCHANNEL"/>
</dbReference>
<dbReference type="GO" id="GO:0005886">
    <property type="term" value="C:plasma membrane"/>
    <property type="evidence" value="ECO:0007669"/>
    <property type="project" value="UniProtKB-SubCell"/>
</dbReference>
<dbReference type="InterPro" id="IPR019823">
    <property type="entry name" value="Mechanosensitive_channel_CS"/>
</dbReference>
<evidence type="ECO:0000256" key="6">
    <source>
        <dbReference type="ARBA" id="ARBA00022989"/>
    </source>
</evidence>
<keyword evidence="8 10" id="KW-0472">Membrane</keyword>
<dbReference type="PROSITE" id="PS01327">
    <property type="entry name" value="MSCL"/>
    <property type="match status" value="1"/>
</dbReference>
<name>A0A852YDI8_9MICO</name>
<dbReference type="InterPro" id="IPR001185">
    <property type="entry name" value="MS_channel"/>
</dbReference>
<gene>
    <name evidence="10" type="primary">mscL</name>
    <name evidence="12" type="ORF">BJ979_001847</name>
</gene>
<accession>A0A852YDI8</accession>
<evidence type="ECO:0000256" key="11">
    <source>
        <dbReference type="SAM" id="MobiDB-lite"/>
    </source>
</evidence>
<keyword evidence="9 10" id="KW-0407">Ion channel</keyword>
<dbReference type="HAMAP" id="MF_00115">
    <property type="entry name" value="MscL"/>
    <property type="match status" value="1"/>
</dbReference>
<dbReference type="InterPro" id="IPR036019">
    <property type="entry name" value="MscL_channel"/>
</dbReference>
<dbReference type="Proteomes" id="UP000553888">
    <property type="component" value="Unassembled WGS sequence"/>
</dbReference>
<evidence type="ECO:0000256" key="7">
    <source>
        <dbReference type="ARBA" id="ARBA00023065"/>
    </source>
</evidence>
<evidence type="ECO:0000256" key="3">
    <source>
        <dbReference type="ARBA" id="ARBA00022448"/>
    </source>
</evidence>
<evidence type="ECO:0000256" key="8">
    <source>
        <dbReference type="ARBA" id="ARBA00023136"/>
    </source>
</evidence>
<keyword evidence="5 10" id="KW-0812">Transmembrane</keyword>
<evidence type="ECO:0000313" key="12">
    <source>
        <dbReference type="EMBL" id="NYG99221.1"/>
    </source>
</evidence>
<dbReference type="InterPro" id="IPR037673">
    <property type="entry name" value="MSC/AndL"/>
</dbReference>
<dbReference type="SUPFAM" id="SSF81330">
    <property type="entry name" value="Gated mechanosensitive channel"/>
    <property type="match status" value="1"/>
</dbReference>
<reference evidence="12 13" key="1">
    <citation type="submission" date="2020-07" db="EMBL/GenBank/DDBJ databases">
        <title>Sequencing the genomes of 1000 actinobacteria strains.</title>
        <authorList>
            <person name="Klenk H.-P."/>
        </authorList>
    </citation>
    <scope>NUCLEOTIDE SEQUENCE [LARGE SCALE GENOMIC DNA]</scope>
    <source>
        <strain evidence="12 13">DSM 23141</strain>
    </source>
</reference>
<dbReference type="AlphaFoldDB" id="A0A852YDI8"/>
<evidence type="ECO:0000256" key="10">
    <source>
        <dbReference type="HAMAP-Rule" id="MF_00115"/>
    </source>
</evidence>
<evidence type="ECO:0000256" key="9">
    <source>
        <dbReference type="ARBA" id="ARBA00023303"/>
    </source>
</evidence>
<protein>
    <recommendedName>
        <fullName evidence="10">Large-conductance mechanosensitive channel</fullName>
    </recommendedName>
</protein>
<comment type="subcellular location">
    <subcellularLocation>
        <location evidence="1 10">Cell membrane</location>
        <topology evidence="1 10">Multi-pass membrane protein</topology>
    </subcellularLocation>
</comment>
<dbReference type="Pfam" id="PF01741">
    <property type="entry name" value="MscL"/>
    <property type="match status" value="1"/>
</dbReference>
<evidence type="ECO:0000313" key="13">
    <source>
        <dbReference type="Proteomes" id="UP000553888"/>
    </source>
</evidence>
<feature type="transmembrane region" description="Helical" evidence="10">
    <location>
        <begin position="20"/>
        <end position="44"/>
    </location>
</feature>
<feature type="region of interest" description="Disordered" evidence="11">
    <location>
        <begin position="143"/>
        <end position="166"/>
    </location>
</feature>
<dbReference type="NCBIfam" id="TIGR00220">
    <property type="entry name" value="mscL"/>
    <property type="match status" value="1"/>
</dbReference>
<keyword evidence="6 10" id="KW-1133">Transmembrane helix</keyword>
<evidence type="ECO:0000256" key="4">
    <source>
        <dbReference type="ARBA" id="ARBA00022475"/>
    </source>
</evidence>
<dbReference type="GO" id="GO:0008381">
    <property type="term" value="F:mechanosensitive monoatomic ion channel activity"/>
    <property type="evidence" value="ECO:0007669"/>
    <property type="project" value="UniProtKB-UniRule"/>
</dbReference>
<comment type="subunit">
    <text evidence="10">Homopentamer.</text>
</comment>
<comment type="similarity">
    <text evidence="2 10">Belongs to the MscL family.</text>
</comment>
<dbReference type="Gene3D" id="1.10.1200.120">
    <property type="entry name" value="Large-conductance mechanosensitive channel, MscL, domain 1"/>
    <property type="match status" value="1"/>
</dbReference>
<evidence type="ECO:0000256" key="2">
    <source>
        <dbReference type="ARBA" id="ARBA00007254"/>
    </source>
</evidence>
<comment type="caution">
    <text evidence="12">The sequence shown here is derived from an EMBL/GenBank/DDBJ whole genome shotgun (WGS) entry which is preliminary data.</text>
</comment>
<dbReference type="PANTHER" id="PTHR30266">
    <property type="entry name" value="MECHANOSENSITIVE CHANNEL MSCL"/>
    <property type="match status" value="1"/>
</dbReference>
<dbReference type="PANTHER" id="PTHR30266:SF2">
    <property type="entry name" value="LARGE-CONDUCTANCE MECHANOSENSITIVE CHANNEL"/>
    <property type="match status" value="1"/>
</dbReference>
<feature type="transmembrane region" description="Helical" evidence="10">
    <location>
        <begin position="75"/>
        <end position="99"/>
    </location>
</feature>
<evidence type="ECO:0000256" key="5">
    <source>
        <dbReference type="ARBA" id="ARBA00022692"/>
    </source>
</evidence>
<dbReference type="EMBL" id="JACBZY010000001">
    <property type="protein sequence ID" value="NYG99221.1"/>
    <property type="molecule type" value="Genomic_DNA"/>
</dbReference>
<proteinExistence type="inferred from homology"/>
<sequence length="166" mass="17680">MERSGMLKGFKDFVLRGNVIDLAVGVVIGSAFTAIVTALVNGIFNPVITLLFNADDLNSAGITLREKAGDVPAVVLSWGSVLAAVIQFLLIAIVVYFALITPMNYLKKVSFTKKKEEEAPPADEPPSEIDLLVQIRDLLSSQNSAQRGADDHPPYDSGAPEAKPGG</sequence>
<comment type="function">
    <text evidence="10">Channel that opens in response to stretch forces in the membrane lipid bilayer. May participate in the regulation of osmotic pressure changes within the cell.</text>
</comment>
<keyword evidence="7 10" id="KW-0406">Ion transport</keyword>
<evidence type="ECO:0000256" key="1">
    <source>
        <dbReference type="ARBA" id="ARBA00004651"/>
    </source>
</evidence>
<keyword evidence="3 10" id="KW-0813">Transport</keyword>
<organism evidence="12 13">
    <name type="scientific">Schumannella luteola</name>
    <dbReference type="NCBI Taxonomy" id="472059"/>
    <lineage>
        <taxon>Bacteria</taxon>
        <taxon>Bacillati</taxon>
        <taxon>Actinomycetota</taxon>
        <taxon>Actinomycetes</taxon>
        <taxon>Micrococcales</taxon>
        <taxon>Microbacteriaceae</taxon>
        <taxon>Schumannella</taxon>
    </lineage>
</organism>